<comment type="similarity">
    <text evidence="1">Belongs to the MLP family.</text>
</comment>
<dbReference type="GO" id="GO:0006952">
    <property type="term" value="P:defense response"/>
    <property type="evidence" value="ECO:0007669"/>
    <property type="project" value="InterPro"/>
</dbReference>
<dbReference type="PANTHER" id="PTHR31338">
    <property type="entry name" value="POLYKETIDE CYCLASE/DEHYDRASE AND LIPID TRANSPORT SUPERFAMILY PROTEIN"/>
    <property type="match status" value="1"/>
</dbReference>
<sequence>MEPKKAAVWLDLESCRVPDSVDPRCVRPMIESALKKSHDFEDVTIFAMGNIMRVPPLHVKAMDSSGIIVKHTHFGASKFHFEFLWWETENPPPAAVMFITKNDDPFFLDRFSDWIFEEGGKYTVLPAYPCSEFCWNNLLKVPLKGSAEKHYKRWKSENHLFPDAIGHHIQGVTVHEGQWDSHGSIKIWNYTLDGKPEVFKERRENDDENMAVTLRGLEGHVMELYKIYDVTFQFIQKSPDDIVCKITLVWEKRTDDSPEPNEYMKLSKKIAADMDNHVLNA</sequence>
<dbReference type="InterPro" id="IPR052006">
    <property type="entry name" value="MLP-like"/>
</dbReference>
<evidence type="ECO:0000313" key="4">
    <source>
        <dbReference type="Proteomes" id="UP000489600"/>
    </source>
</evidence>
<dbReference type="InterPro" id="IPR000916">
    <property type="entry name" value="Bet_v_I/MLP"/>
</dbReference>
<dbReference type="Gene3D" id="3.30.530.20">
    <property type="match status" value="1"/>
</dbReference>
<keyword evidence="4" id="KW-1185">Reference proteome</keyword>
<dbReference type="OrthoDB" id="1072116at2759"/>
<protein>
    <recommendedName>
        <fullName evidence="2">Bet v I/Major latex protein domain-containing protein</fullName>
    </recommendedName>
</protein>
<dbReference type="Proteomes" id="UP000489600">
    <property type="component" value="Unassembled WGS sequence"/>
</dbReference>
<name>A0A565BQV6_9BRAS</name>
<dbReference type="SMART" id="SM01037">
    <property type="entry name" value="Bet_v_1"/>
    <property type="match status" value="1"/>
</dbReference>
<feature type="domain" description="Bet v I/Major latex protein" evidence="2">
    <location>
        <begin position="139"/>
        <end position="281"/>
    </location>
</feature>
<dbReference type="EMBL" id="CABITT030000005">
    <property type="protein sequence ID" value="VVB03754.1"/>
    <property type="molecule type" value="Genomic_DNA"/>
</dbReference>
<dbReference type="InterPro" id="IPR023393">
    <property type="entry name" value="START-like_dom_sf"/>
</dbReference>
<evidence type="ECO:0000313" key="3">
    <source>
        <dbReference type="EMBL" id="VVB03754.1"/>
    </source>
</evidence>
<dbReference type="CDD" id="cd10910">
    <property type="entry name" value="PIN_limkain_b1_N_like"/>
    <property type="match status" value="1"/>
</dbReference>
<proteinExistence type="inferred from homology"/>
<reference evidence="3" key="1">
    <citation type="submission" date="2019-07" db="EMBL/GenBank/DDBJ databases">
        <authorList>
            <person name="Dittberner H."/>
        </authorList>
    </citation>
    <scope>NUCLEOTIDE SEQUENCE [LARGE SCALE GENOMIC DNA]</scope>
</reference>
<dbReference type="PANTHER" id="PTHR31338:SF18">
    <property type="entry name" value="MLP-LIKE PROTEIN 328-RELATED"/>
    <property type="match status" value="1"/>
</dbReference>
<dbReference type="SUPFAM" id="SSF55961">
    <property type="entry name" value="Bet v1-like"/>
    <property type="match status" value="1"/>
</dbReference>
<evidence type="ECO:0000256" key="1">
    <source>
        <dbReference type="ARBA" id="ARBA00038242"/>
    </source>
</evidence>
<evidence type="ECO:0000259" key="2">
    <source>
        <dbReference type="SMART" id="SM01037"/>
    </source>
</evidence>
<dbReference type="Pfam" id="PF00407">
    <property type="entry name" value="Bet_v_1"/>
    <property type="match status" value="1"/>
</dbReference>
<dbReference type="CDD" id="cd07816">
    <property type="entry name" value="Bet_v1-like"/>
    <property type="match status" value="1"/>
</dbReference>
<gene>
    <name evidence="3" type="ORF">ANE_LOCUS14198</name>
</gene>
<comment type="caution">
    <text evidence="3">The sequence shown here is derived from an EMBL/GenBank/DDBJ whole genome shotgun (WGS) entry which is preliminary data.</text>
</comment>
<dbReference type="AlphaFoldDB" id="A0A565BQV6"/>
<organism evidence="3 4">
    <name type="scientific">Arabis nemorensis</name>
    <dbReference type="NCBI Taxonomy" id="586526"/>
    <lineage>
        <taxon>Eukaryota</taxon>
        <taxon>Viridiplantae</taxon>
        <taxon>Streptophyta</taxon>
        <taxon>Embryophyta</taxon>
        <taxon>Tracheophyta</taxon>
        <taxon>Spermatophyta</taxon>
        <taxon>Magnoliopsida</taxon>
        <taxon>eudicotyledons</taxon>
        <taxon>Gunneridae</taxon>
        <taxon>Pentapetalae</taxon>
        <taxon>rosids</taxon>
        <taxon>malvids</taxon>
        <taxon>Brassicales</taxon>
        <taxon>Brassicaceae</taxon>
        <taxon>Arabideae</taxon>
        <taxon>Arabis</taxon>
    </lineage>
</organism>
<accession>A0A565BQV6</accession>